<dbReference type="AlphaFoldDB" id="A0AAV2RJ46"/>
<sequence length="260" mass="30472">MNVKKKPPRVSWLEKDGPGRLSFCRPCRKYPSQKPREGGDLLSGKGILMKKKHQKQNYKKLIAKHEKKHYHKQSVYANDQDTILVNSPVINQLVEQQEAPAGSEEDSIENDELIRQHTEVWDEINEREDEFIEDNREDESRAMREVEFEEDEARAMEEESMPIGVDEDGETDDAIYEEAGDSVGEIMDPNNDMVDKGKFAPVRSVFIKKGRLTPLANFPFQKYGKTNRRFRSTYFTKYPWTSYYLDRVWCYACVLYKKIK</sequence>
<organism evidence="2 3">
    <name type="scientific">Meganyctiphanes norvegica</name>
    <name type="common">Northern krill</name>
    <name type="synonym">Thysanopoda norvegica</name>
    <dbReference type="NCBI Taxonomy" id="48144"/>
    <lineage>
        <taxon>Eukaryota</taxon>
        <taxon>Metazoa</taxon>
        <taxon>Ecdysozoa</taxon>
        <taxon>Arthropoda</taxon>
        <taxon>Crustacea</taxon>
        <taxon>Multicrustacea</taxon>
        <taxon>Malacostraca</taxon>
        <taxon>Eumalacostraca</taxon>
        <taxon>Eucarida</taxon>
        <taxon>Euphausiacea</taxon>
        <taxon>Euphausiidae</taxon>
        <taxon>Meganyctiphanes</taxon>
    </lineage>
</organism>
<proteinExistence type="predicted"/>
<evidence type="ECO:0000313" key="2">
    <source>
        <dbReference type="EMBL" id="CAL4127711.1"/>
    </source>
</evidence>
<gene>
    <name evidence="2" type="ORF">MNOR_LOCUS25910</name>
</gene>
<evidence type="ECO:0000256" key="1">
    <source>
        <dbReference type="SAM" id="MobiDB-lite"/>
    </source>
</evidence>
<feature type="region of interest" description="Disordered" evidence="1">
    <location>
        <begin position="135"/>
        <end position="158"/>
    </location>
</feature>
<dbReference type="Proteomes" id="UP001497623">
    <property type="component" value="Unassembled WGS sequence"/>
</dbReference>
<protein>
    <submittedName>
        <fullName evidence="2">Uncharacterized protein</fullName>
    </submittedName>
</protein>
<name>A0AAV2RJ46_MEGNR</name>
<feature type="non-terminal residue" evidence="2">
    <location>
        <position position="260"/>
    </location>
</feature>
<evidence type="ECO:0000313" key="3">
    <source>
        <dbReference type="Proteomes" id="UP001497623"/>
    </source>
</evidence>
<feature type="region of interest" description="Disordered" evidence="1">
    <location>
        <begin position="24"/>
        <end position="56"/>
    </location>
</feature>
<keyword evidence="3" id="KW-1185">Reference proteome</keyword>
<reference evidence="2 3" key="1">
    <citation type="submission" date="2024-05" db="EMBL/GenBank/DDBJ databases">
        <authorList>
            <person name="Wallberg A."/>
        </authorList>
    </citation>
    <scope>NUCLEOTIDE SEQUENCE [LARGE SCALE GENOMIC DNA]</scope>
</reference>
<accession>A0AAV2RJ46</accession>
<dbReference type="EMBL" id="CAXKWB010025247">
    <property type="protein sequence ID" value="CAL4127711.1"/>
    <property type="molecule type" value="Genomic_DNA"/>
</dbReference>
<comment type="caution">
    <text evidence="2">The sequence shown here is derived from an EMBL/GenBank/DDBJ whole genome shotgun (WGS) entry which is preliminary data.</text>
</comment>